<evidence type="ECO:0000313" key="1">
    <source>
        <dbReference type="EMBL" id="MBL1079758.1"/>
    </source>
</evidence>
<name>A0ABS1MGH6_9NOCA</name>
<accession>A0ABS1MGH6</accession>
<sequence>MSVTITDTMRWLHDEGLVRLAGVASRRTLPIAAYTVDITDGTVTVHPTTGAGPESEVLTMPADDLPFPIGTRQRLVIAGVTASEAMLVVNLAATHRMLLTGDHAQAVARSWVLQLLLNSEVTLTTNSPDLAIDTESRCRIAFIPGAPSTTLTVDDHRAPTTSLTLGGDDDLPDRLETASDGSGALYLGARYWPLRVVHHLRDTAWTAINNQLNHPPEDTTPVVDAPNT</sequence>
<dbReference type="RefSeq" id="WP_201957294.1">
    <property type="nucleotide sequence ID" value="NZ_JAERRJ010000019.1"/>
</dbReference>
<dbReference type="EMBL" id="JAERRJ010000019">
    <property type="protein sequence ID" value="MBL1079758.1"/>
    <property type="molecule type" value="Genomic_DNA"/>
</dbReference>
<organism evidence="1 2">
    <name type="scientific">Nocardia acididurans</name>
    <dbReference type="NCBI Taxonomy" id="2802282"/>
    <lineage>
        <taxon>Bacteria</taxon>
        <taxon>Bacillati</taxon>
        <taxon>Actinomycetota</taxon>
        <taxon>Actinomycetes</taxon>
        <taxon>Mycobacteriales</taxon>
        <taxon>Nocardiaceae</taxon>
        <taxon>Nocardia</taxon>
    </lineage>
</organism>
<dbReference type="Proteomes" id="UP000602198">
    <property type="component" value="Unassembled WGS sequence"/>
</dbReference>
<protein>
    <recommendedName>
        <fullName evidence="3">Urease accessory protein</fullName>
    </recommendedName>
</protein>
<evidence type="ECO:0000313" key="2">
    <source>
        <dbReference type="Proteomes" id="UP000602198"/>
    </source>
</evidence>
<comment type="caution">
    <text evidence="1">The sequence shown here is derived from an EMBL/GenBank/DDBJ whole genome shotgun (WGS) entry which is preliminary data.</text>
</comment>
<gene>
    <name evidence="1" type="ORF">JK358_35690</name>
</gene>
<keyword evidence="2" id="KW-1185">Reference proteome</keyword>
<reference evidence="1 2" key="1">
    <citation type="submission" date="2021-01" db="EMBL/GenBank/DDBJ databases">
        <title>WGS of actinomycetes isolated from Thailand.</title>
        <authorList>
            <person name="Thawai C."/>
        </authorList>
    </citation>
    <scope>NUCLEOTIDE SEQUENCE [LARGE SCALE GENOMIC DNA]</scope>
    <source>
        <strain evidence="1 2">LPG 2</strain>
    </source>
</reference>
<evidence type="ECO:0008006" key="3">
    <source>
        <dbReference type="Google" id="ProtNLM"/>
    </source>
</evidence>
<proteinExistence type="predicted"/>